<proteinExistence type="predicted"/>
<comment type="caution">
    <text evidence="1">The sequence shown here is derived from an EMBL/GenBank/DDBJ whole genome shotgun (WGS) entry which is preliminary data.</text>
</comment>
<keyword evidence="2" id="KW-1185">Reference proteome</keyword>
<protein>
    <recommendedName>
        <fullName evidence="3">DUF2622 domain-containing protein</fullName>
    </recommendedName>
</protein>
<reference evidence="1 2" key="1">
    <citation type="submission" date="2019-10" db="EMBL/GenBank/DDBJ databases">
        <title>Two novel species isolated from a subtropical stream in China.</title>
        <authorList>
            <person name="Lu H."/>
        </authorList>
    </citation>
    <scope>NUCLEOTIDE SEQUENCE [LARGE SCALE GENOMIC DNA]</scope>
    <source>
        <strain evidence="1 2">FT29W</strain>
    </source>
</reference>
<gene>
    <name evidence="1" type="ORF">GEV02_19665</name>
</gene>
<accession>A0A6A7N5K2</accession>
<evidence type="ECO:0008006" key="3">
    <source>
        <dbReference type="Google" id="ProtNLM"/>
    </source>
</evidence>
<name>A0A6A7N5K2_9BURK</name>
<evidence type="ECO:0000313" key="1">
    <source>
        <dbReference type="EMBL" id="MQA40374.1"/>
    </source>
</evidence>
<dbReference type="EMBL" id="WHUG01000008">
    <property type="protein sequence ID" value="MQA40374.1"/>
    <property type="molecule type" value="Genomic_DNA"/>
</dbReference>
<organism evidence="1 2">
    <name type="scientific">Rugamonas aquatica</name>
    <dbReference type="NCBI Taxonomy" id="2743357"/>
    <lineage>
        <taxon>Bacteria</taxon>
        <taxon>Pseudomonadati</taxon>
        <taxon>Pseudomonadota</taxon>
        <taxon>Betaproteobacteria</taxon>
        <taxon>Burkholderiales</taxon>
        <taxon>Oxalobacteraceae</taxon>
        <taxon>Telluria group</taxon>
        <taxon>Rugamonas</taxon>
    </lineage>
</organism>
<dbReference type="Proteomes" id="UP000440498">
    <property type="component" value="Unassembled WGS sequence"/>
</dbReference>
<dbReference type="RefSeq" id="WP_152839584.1">
    <property type="nucleotide sequence ID" value="NZ_WHUG01000008.1"/>
</dbReference>
<evidence type="ECO:0000313" key="2">
    <source>
        <dbReference type="Proteomes" id="UP000440498"/>
    </source>
</evidence>
<sequence>MINYIIYVSFTDAAPDSITRLSTELAKYNIAGGIKADDGRGYFLPPGTFIYHGKETINEVRDAIHRLAETIQPGASVVATETTTISWTGLKEVPNPA</sequence>
<dbReference type="AlphaFoldDB" id="A0A6A7N5K2"/>